<evidence type="ECO:0000259" key="1">
    <source>
        <dbReference type="SMART" id="SM01007"/>
    </source>
</evidence>
<dbReference type="OrthoDB" id="9774430at2"/>
<dbReference type="AlphaFoldDB" id="A0A1Y2KX98"/>
<keyword evidence="3" id="KW-1185">Reference proteome</keyword>
<proteinExistence type="predicted"/>
<gene>
    <name evidence="2" type="ORF">TMES_21530</name>
</gene>
<dbReference type="SMART" id="SM01007">
    <property type="entry name" value="Aldolase_II"/>
    <property type="match status" value="1"/>
</dbReference>
<evidence type="ECO:0000313" key="3">
    <source>
        <dbReference type="Proteomes" id="UP000193391"/>
    </source>
</evidence>
<reference evidence="2 3" key="1">
    <citation type="submission" date="2014-03" db="EMBL/GenBank/DDBJ databases">
        <title>The draft genome sequence of Thalassospira mesophila JCM 18969.</title>
        <authorList>
            <person name="Lai Q."/>
            <person name="Shao Z."/>
        </authorList>
    </citation>
    <scope>NUCLEOTIDE SEQUENCE [LARGE SCALE GENOMIC DNA]</scope>
    <source>
        <strain evidence="2 3">JCM 18969</strain>
    </source>
</reference>
<dbReference type="STRING" id="1293891.TMES_21530"/>
<dbReference type="EMBL" id="JFKA01000022">
    <property type="protein sequence ID" value="OSQ35297.1"/>
    <property type="molecule type" value="Genomic_DNA"/>
</dbReference>
<sequence length="415" mass="45721">MKNLWNDQDAQSYIDQAVKQGQPADLGLRVYTSRIIGQVPDLVLHGGGNTSVKITQDDGTRIIHVKGSGWDLETIEAPGLPAVYLQPLYDARHTGKLTDPEMVALLRRNLLDADAPNPSVEALLHAYLPDTFVDHTHSTAVLVLADQDNSEQIMREIYGDRLAFLPYVMPGYDLSIAGADLFDQFPDCQGLWLKNHGLFTFGATAKESYDRMIDFVTEAEDYITAKGIALPGPEISNNTLAPALETRLAAALQKGASPFAATITLDFRSTPSIRAYLENPELDVIAMRGTATPDHVIRLKPFPMIIDADADERTILAAIDDYQRKYSAYFNRNAPNASEPKVQLDPWPRIVMIRNVGLVGLGKDAKAAAIAGDLGEQTARIINAAEKIGTFQPINEADLFDMEYWSLEQAKLQKK</sequence>
<dbReference type="InterPro" id="IPR036409">
    <property type="entry name" value="Aldolase_II/adducin_N_sf"/>
</dbReference>
<dbReference type="Proteomes" id="UP000193391">
    <property type="component" value="Unassembled WGS sequence"/>
</dbReference>
<dbReference type="SUPFAM" id="SSF53639">
    <property type="entry name" value="AraD/HMP-PK domain-like"/>
    <property type="match status" value="1"/>
</dbReference>
<dbReference type="InterPro" id="IPR001303">
    <property type="entry name" value="Aldolase_II/adducin_N"/>
</dbReference>
<protein>
    <submittedName>
        <fullName evidence="2">Short-chain dehydrogenase</fullName>
    </submittedName>
</protein>
<dbReference type="RefSeq" id="WP_085586493.1">
    <property type="nucleotide sequence ID" value="NZ_JFKA01000022.1"/>
</dbReference>
<dbReference type="Pfam" id="PF00596">
    <property type="entry name" value="Aldolase_II"/>
    <property type="match status" value="1"/>
</dbReference>
<evidence type="ECO:0000313" key="2">
    <source>
        <dbReference type="EMBL" id="OSQ35297.1"/>
    </source>
</evidence>
<accession>A0A1Y2KX98</accession>
<dbReference type="Gene3D" id="3.40.225.10">
    <property type="entry name" value="Class II aldolase/adducin N-terminal domain"/>
    <property type="match status" value="1"/>
</dbReference>
<organism evidence="2 3">
    <name type="scientific">Thalassospira mesophila</name>
    <dbReference type="NCBI Taxonomy" id="1293891"/>
    <lineage>
        <taxon>Bacteria</taxon>
        <taxon>Pseudomonadati</taxon>
        <taxon>Pseudomonadota</taxon>
        <taxon>Alphaproteobacteria</taxon>
        <taxon>Rhodospirillales</taxon>
        <taxon>Thalassospiraceae</taxon>
        <taxon>Thalassospira</taxon>
    </lineage>
</organism>
<feature type="domain" description="Class II aldolase/adducin N-terminal" evidence="1">
    <location>
        <begin position="28"/>
        <end position="223"/>
    </location>
</feature>
<name>A0A1Y2KX98_9PROT</name>
<comment type="caution">
    <text evidence="2">The sequence shown here is derived from an EMBL/GenBank/DDBJ whole genome shotgun (WGS) entry which is preliminary data.</text>
</comment>